<evidence type="ECO:0000313" key="1">
    <source>
        <dbReference type="EMBL" id="SHO44593.1"/>
    </source>
</evidence>
<gene>
    <name evidence="1" type="ORF">NSIN_20380</name>
</gene>
<evidence type="ECO:0008006" key="3">
    <source>
        <dbReference type="Google" id="ProtNLM"/>
    </source>
</evidence>
<accession>A0A2H1EG61</accession>
<reference evidence="2" key="1">
    <citation type="submission" date="2016-12" db="EMBL/GenBank/DDBJ databases">
        <authorList>
            <person name="Herbold C."/>
        </authorList>
    </citation>
    <scope>NUCLEOTIDE SEQUENCE [LARGE SCALE GENOMIC DNA]</scope>
</reference>
<dbReference type="EMBL" id="FRFC01000003">
    <property type="protein sequence ID" value="SHO44593.1"/>
    <property type="molecule type" value="Genomic_DNA"/>
</dbReference>
<dbReference type="AlphaFoldDB" id="A0A2H1EG61"/>
<protein>
    <recommendedName>
        <fullName evidence="3">DUF4352 domain-containing protein</fullName>
    </recommendedName>
</protein>
<organism evidence="1 2">
    <name type="scientific">Nitrosotalea sinensis</name>
    <dbReference type="NCBI Taxonomy" id="1499975"/>
    <lineage>
        <taxon>Archaea</taxon>
        <taxon>Nitrososphaerota</taxon>
        <taxon>Nitrososphaeria</taxon>
        <taxon>Nitrosotaleales</taxon>
        <taxon>Nitrosotaleaceae</taxon>
        <taxon>Nitrosotalea</taxon>
    </lineage>
</organism>
<evidence type="ECO:0000313" key="2">
    <source>
        <dbReference type="Proteomes" id="UP000232412"/>
    </source>
</evidence>
<dbReference type="Proteomes" id="UP000232412">
    <property type="component" value="Unassembled WGS sequence"/>
</dbReference>
<name>A0A2H1EG61_9ARCH</name>
<proteinExistence type="predicted"/>
<keyword evidence="2" id="KW-1185">Reference proteome</keyword>
<dbReference type="OrthoDB" id="12320at2157"/>
<dbReference type="RefSeq" id="WP_133124042.1">
    <property type="nucleotide sequence ID" value="NZ_FRFC01000003.1"/>
</dbReference>
<sequence>MASFSSVVCVLCVVVFSAVFMPINAESQIPNWVKTNAKLWNQGQISDDEFIKGLQFLIENKILIIPLGSVISHDNKIPSWIKNNAGLWANDVISNDEFVSGIQYLLSSGIITISQDNVVTNCSQLATAADKETCYEQLAYDTKIKNSIQAATPYVIGPVTFYYVNSESQDADDGKTILTIHFVVKNNSDHQVTMTCQNRDSCSYVLSDGQHDISYSTNTLIYGSMTLVPNDTKFLDWTFYDVIDPSKNYSFVIKEQWGTGSIPVKFS</sequence>